<evidence type="ECO:0000313" key="3">
    <source>
        <dbReference type="Proteomes" id="UP000578531"/>
    </source>
</evidence>
<dbReference type="InterPro" id="IPR038071">
    <property type="entry name" value="UROD/MetE-like_sf"/>
</dbReference>
<dbReference type="OrthoDB" id="1053771at2759"/>
<dbReference type="Proteomes" id="UP000578531">
    <property type="component" value="Unassembled WGS sequence"/>
</dbReference>
<comment type="caution">
    <text evidence="2">The sequence shown here is derived from an EMBL/GenBank/DDBJ whole genome shotgun (WGS) entry which is preliminary data.</text>
</comment>
<reference evidence="2 3" key="1">
    <citation type="journal article" date="2020" name="Genomics">
        <title>Complete, high-quality genomes from long-read metagenomic sequencing of two wolf lichen thalli reveals enigmatic genome architecture.</title>
        <authorList>
            <person name="McKenzie S.K."/>
            <person name="Walston R.F."/>
            <person name="Allen J.L."/>
        </authorList>
    </citation>
    <scope>NUCLEOTIDE SEQUENCE [LARGE SCALE GENOMIC DNA]</scope>
    <source>
        <strain evidence="2">WasteWater2</strain>
    </source>
</reference>
<name>A0A8H6FSE2_9LECA</name>
<gene>
    <name evidence="2" type="ORF">HO173_007729</name>
</gene>
<sequence>MPIPTEVVDSLPRPQFHKPPLKPQPDLQQAYADYDTGTITRDELVKAQDEAAEDSVAKMSQTAETLVTDGEQRASSFATCPIVDTLGGTWLADNLAGRRAVFRRFYRGLLALPPLRLPTFQSPRLTGTVTVSLRIRPWTPAIFDDGHHRQLPRLRSGPLRYSTKTDAYENFEKSSPHAKGRGME</sequence>
<organism evidence="2 3">
    <name type="scientific">Letharia columbiana</name>
    <dbReference type="NCBI Taxonomy" id="112416"/>
    <lineage>
        <taxon>Eukaryota</taxon>
        <taxon>Fungi</taxon>
        <taxon>Dikarya</taxon>
        <taxon>Ascomycota</taxon>
        <taxon>Pezizomycotina</taxon>
        <taxon>Lecanoromycetes</taxon>
        <taxon>OSLEUM clade</taxon>
        <taxon>Lecanoromycetidae</taxon>
        <taxon>Lecanorales</taxon>
        <taxon>Lecanorineae</taxon>
        <taxon>Parmeliaceae</taxon>
        <taxon>Letharia</taxon>
    </lineage>
</organism>
<dbReference type="GeneID" id="59289385"/>
<keyword evidence="3" id="KW-1185">Reference proteome</keyword>
<feature type="compositionally biased region" description="Basic and acidic residues" evidence="1">
    <location>
        <begin position="166"/>
        <end position="184"/>
    </location>
</feature>
<protein>
    <submittedName>
        <fullName evidence="2">Uncharacterized protein</fullName>
    </submittedName>
</protein>
<feature type="region of interest" description="Disordered" evidence="1">
    <location>
        <begin position="1"/>
        <end position="27"/>
    </location>
</feature>
<dbReference type="SUPFAM" id="SSF51726">
    <property type="entry name" value="UROD/MetE-like"/>
    <property type="match status" value="1"/>
</dbReference>
<dbReference type="AlphaFoldDB" id="A0A8H6FSE2"/>
<dbReference type="RefSeq" id="XP_037163306.1">
    <property type="nucleotide sequence ID" value="XM_037309629.1"/>
</dbReference>
<dbReference type="Gene3D" id="3.20.20.210">
    <property type="match status" value="1"/>
</dbReference>
<feature type="region of interest" description="Disordered" evidence="1">
    <location>
        <begin position="165"/>
        <end position="184"/>
    </location>
</feature>
<proteinExistence type="predicted"/>
<evidence type="ECO:0000256" key="1">
    <source>
        <dbReference type="SAM" id="MobiDB-lite"/>
    </source>
</evidence>
<evidence type="ECO:0000313" key="2">
    <source>
        <dbReference type="EMBL" id="KAF6233899.1"/>
    </source>
</evidence>
<accession>A0A8H6FSE2</accession>
<dbReference type="EMBL" id="JACCJC010000033">
    <property type="protein sequence ID" value="KAF6233899.1"/>
    <property type="molecule type" value="Genomic_DNA"/>
</dbReference>